<evidence type="ECO:0000313" key="3">
    <source>
        <dbReference type="Proteomes" id="UP000053660"/>
    </source>
</evidence>
<evidence type="ECO:0000256" key="1">
    <source>
        <dbReference type="SAM" id="MobiDB-lite"/>
    </source>
</evidence>
<gene>
    <name evidence="2" type="ORF">OESDEN_01749</name>
</gene>
<dbReference type="AlphaFoldDB" id="A0A0B1TQ90"/>
<evidence type="ECO:0000313" key="2">
    <source>
        <dbReference type="EMBL" id="KHJ98271.1"/>
    </source>
</evidence>
<proteinExistence type="predicted"/>
<feature type="region of interest" description="Disordered" evidence="1">
    <location>
        <begin position="54"/>
        <end position="87"/>
    </location>
</feature>
<protein>
    <submittedName>
        <fullName evidence="2">Uncharacterized protein</fullName>
    </submittedName>
</protein>
<dbReference type="EMBL" id="KN549334">
    <property type="protein sequence ID" value="KHJ98271.1"/>
    <property type="molecule type" value="Genomic_DNA"/>
</dbReference>
<organism evidence="2 3">
    <name type="scientific">Oesophagostomum dentatum</name>
    <name type="common">Nodular worm</name>
    <dbReference type="NCBI Taxonomy" id="61180"/>
    <lineage>
        <taxon>Eukaryota</taxon>
        <taxon>Metazoa</taxon>
        <taxon>Ecdysozoa</taxon>
        <taxon>Nematoda</taxon>
        <taxon>Chromadorea</taxon>
        <taxon>Rhabditida</taxon>
        <taxon>Rhabditina</taxon>
        <taxon>Rhabditomorpha</taxon>
        <taxon>Strongyloidea</taxon>
        <taxon>Strongylidae</taxon>
        <taxon>Oesophagostomum</taxon>
    </lineage>
</organism>
<keyword evidence="3" id="KW-1185">Reference proteome</keyword>
<sequence>MKRPNLERSTSFTDLAAALSKIPTVRPILRHSISAYDPTDDVFEDIDFWDQSDADNELSQSDLNDASEASEAEADLVNRYSTSTPRP</sequence>
<accession>A0A0B1TQ90</accession>
<reference evidence="2 3" key="1">
    <citation type="submission" date="2014-03" db="EMBL/GenBank/DDBJ databases">
        <title>Draft genome of the hookworm Oesophagostomum dentatum.</title>
        <authorList>
            <person name="Mitreva M."/>
        </authorList>
    </citation>
    <scope>NUCLEOTIDE SEQUENCE [LARGE SCALE GENOMIC DNA]</scope>
    <source>
        <strain evidence="2 3">OD-Hann</strain>
    </source>
</reference>
<name>A0A0B1TQ90_OESDE</name>
<dbReference type="Proteomes" id="UP000053660">
    <property type="component" value="Unassembled WGS sequence"/>
</dbReference>